<feature type="transmembrane region" description="Helical" evidence="1">
    <location>
        <begin position="20"/>
        <end position="43"/>
    </location>
</feature>
<evidence type="ECO:0000313" key="2">
    <source>
        <dbReference type="EMBL" id="TKR94937.1"/>
    </source>
</evidence>
<feature type="transmembrane region" description="Helical" evidence="1">
    <location>
        <begin position="55"/>
        <end position="76"/>
    </location>
</feature>
<dbReference type="PANTHER" id="PTHR45757:SF11">
    <property type="entry name" value="MAJOR FACILITATOR SUPERFAMILY (MFS) PROFILE DOMAIN-CONTAINING PROTEIN"/>
    <property type="match status" value="1"/>
</dbReference>
<dbReference type="OrthoDB" id="2985014at2759"/>
<dbReference type="GO" id="GO:0016020">
    <property type="term" value="C:membrane"/>
    <property type="evidence" value="ECO:0007669"/>
    <property type="project" value="TreeGrafter"/>
</dbReference>
<name>A0A4U5PEJ9_STECR</name>
<sequence length="105" mass="11803">MVGVVSVAIFKGAHLVARQFLPFVMTLFILLTAISILALHPLVNFFIQTNAPEEWAMLFYILCGIMVAFNVFFCFTCKTEAATWTKTQSCDMVQPSNQDILHVKV</sequence>
<accession>A0A4U5PEJ9</accession>
<dbReference type="PANTHER" id="PTHR45757">
    <property type="entry name" value="PROTEIN CBG23364-RELATED"/>
    <property type="match status" value="1"/>
</dbReference>
<reference evidence="2 3" key="1">
    <citation type="journal article" date="2015" name="Genome Biol.">
        <title>Comparative genomics of Steinernema reveals deeply conserved gene regulatory networks.</title>
        <authorList>
            <person name="Dillman A.R."/>
            <person name="Macchietto M."/>
            <person name="Porter C.F."/>
            <person name="Rogers A."/>
            <person name="Williams B."/>
            <person name="Antoshechkin I."/>
            <person name="Lee M.M."/>
            <person name="Goodwin Z."/>
            <person name="Lu X."/>
            <person name="Lewis E.E."/>
            <person name="Goodrich-Blair H."/>
            <person name="Stock S.P."/>
            <person name="Adams B.J."/>
            <person name="Sternberg P.W."/>
            <person name="Mortazavi A."/>
        </authorList>
    </citation>
    <scope>NUCLEOTIDE SEQUENCE [LARGE SCALE GENOMIC DNA]</scope>
    <source>
        <strain evidence="2 3">ALL</strain>
    </source>
</reference>
<keyword evidence="1" id="KW-0472">Membrane</keyword>
<gene>
    <name evidence="2" type="ORF">L596_009163</name>
</gene>
<keyword evidence="1" id="KW-1133">Transmembrane helix</keyword>
<dbReference type="AlphaFoldDB" id="A0A4U5PEJ9"/>
<dbReference type="EMBL" id="AZBU02000002">
    <property type="protein sequence ID" value="TKR94937.1"/>
    <property type="molecule type" value="Genomic_DNA"/>
</dbReference>
<evidence type="ECO:0000313" key="3">
    <source>
        <dbReference type="Proteomes" id="UP000298663"/>
    </source>
</evidence>
<protein>
    <submittedName>
        <fullName evidence="2">Uncharacterized protein</fullName>
    </submittedName>
</protein>
<dbReference type="Proteomes" id="UP000298663">
    <property type="component" value="Unassembled WGS sequence"/>
</dbReference>
<organism evidence="2 3">
    <name type="scientific">Steinernema carpocapsae</name>
    <name type="common">Entomopathogenic nematode</name>
    <dbReference type="NCBI Taxonomy" id="34508"/>
    <lineage>
        <taxon>Eukaryota</taxon>
        <taxon>Metazoa</taxon>
        <taxon>Ecdysozoa</taxon>
        <taxon>Nematoda</taxon>
        <taxon>Chromadorea</taxon>
        <taxon>Rhabditida</taxon>
        <taxon>Tylenchina</taxon>
        <taxon>Panagrolaimomorpha</taxon>
        <taxon>Strongyloidoidea</taxon>
        <taxon>Steinernematidae</taxon>
        <taxon>Steinernema</taxon>
    </lineage>
</organism>
<keyword evidence="1" id="KW-0812">Transmembrane</keyword>
<proteinExistence type="predicted"/>
<evidence type="ECO:0000256" key="1">
    <source>
        <dbReference type="SAM" id="Phobius"/>
    </source>
</evidence>
<keyword evidence="3" id="KW-1185">Reference proteome</keyword>
<reference evidence="2 3" key="2">
    <citation type="journal article" date="2019" name="G3 (Bethesda)">
        <title>Hybrid Assembly of the Genome of the Entomopathogenic Nematode Steinernema carpocapsae Identifies the X-Chromosome.</title>
        <authorList>
            <person name="Serra L."/>
            <person name="Macchietto M."/>
            <person name="Macias-Munoz A."/>
            <person name="McGill C.J."/>
            <person name="Rodriguez I.M."/>
            <person name="Rodriguez B."/>
            <person name="Murad R."/>
            <person name="Mortazavi A."/>
        </authorList>
    </citation>
    <scope>NUCLEOTIDE SEQUENCE [LARGE SCALE GENOMIC DNA]</scope>
    <source>
        <strain evidence="2 3">ALL</strain>
    </source>
</reference>
<comment type="caution">
    <text evidence="2">The sequence shown here is derived from an EMBL/GenBank/DDBJ whole genome shotgun (WGS) entry which is preliminary data.</text>
</comment>